<dbReference type="EMBL" id="AP026073">
    <property type="protein sequence ID" value="BDM67184.1"/>
    <property type="molecule type" value="Genomic_DNA"/>
</dbReference>
<dbReference type="InterPro" id="IPR049906">
    <property type="entry name" value="LxmA-like_leader"/>
</dbReference>
<organism evidence="1 2">
    <name type="scientific">Streptomyces nigrescens</name>
    <dbReference type="NCBI Taxonomy" id="1920"/>
    <lineage>
        <taxon>Bacteria</taxon>
        <taxon>Bacillati</taxon>
        <taxon>Actinomycetota</taxon>
        <taxon>Actinomycetes</taxon>
        <taxon>Kitasatosporales</taxon>
        <taxon>Streptomycetaceae</taxon>
        <taxon>Streptomyces</taxon>
    </lineage>
</organism>
<dbReference type="Proteomes" id="UP001059597">
    <property type="component" value="Chromosome"/>
</dbReference>
<dbReference type="NCBIfam" id="NF038146">
    <property type="entry name" value="LxmA_leader"/>
    <property type="match status" value="1"/>
</dbReference>
<evidence type="ECO:0000313" key="1">
    <source>
        <dbReference type="EMBL" id="BDM67184.1"/>
    </source>
</evidence>
<dbReference type="RefSeq" id="WP_261951387.1">
    <property type="nucleotide sequence ID" value="NZ_AP026073.1"/>
</dbReference>
<accession>A0ABM7ZLH9</accession>
<name>A0ABM7ZLH9_STRNI</name>
<keyword evidence="2" id="KW-1185">Reference proteome</keyword>
<evidence type="ECO:0000313" key="2">
    <source>
        <dbReference type="Proteomes" id="UP001059597"/>
    </source>
</evidence>
<protein>
    <submittedName>
        <fullName evidence="1">Uncharacterized protein</fullName>
    </submittedName>
</protein>
<sequence>MDNKSTVITDLVAGYSAYTEAGELNVSAAAGAPATTWVCVSVAASRVSSAKCVSWAGASVSAASGATYEITC</sequence>
<gene>
    <name evidence="1" type="ORF">HEK616_06710</name>
</gene>
<proteinExistence type="predicted"/>
<reference evidence="1" key="1">
    <citation type="submission" date="2022-06" db="EMBL/GenBank/DDBJ databases">
        <title>Complete genome sequence of Streptomyces nigrescens HEK616.</title>
        <authorList>
            <person name="Asamizu S."/>
            <person name="Onaka H."/>
        </authorList>
    </citation>
    <scope>NUCLEOTIDE SEQUENCE</scope>
    <source>
        <strain evidence="1">HEK616</strain>
    </source>
</reference>